<name>A0A5R9CSG8_9LACO</name>
<dbReference type="Pfam" id="PF02517">
    <property type="entry name" value="Rce1-like"/>
    <property type="match status" value="1"/>
</dbReference>
<dbReference type="GO" id="GO:0004175">
    <property type="term" value="F:endopeptidase activity"/>
    <property type="evidence" value="ECO:0007669"/>
    <property type="project" value="UniProtKB-ARBA"/>
</dbReference>
<organism evidence="4 5">
    <name type="scientific">Lentilactobacillus parafarraginis</name>
    <dbReference type="NCBI Taxonomy" id="390842"/>
    <lineage>
        <taxon>Bacteria</taxon>
        <taxon>Bacillati</taxon>
        <taxon>Bacillota</taxon>
        <taxon>Bacilli</taxon>
        <taxon>Lactobacillales</taxon>
        <taxon>Lactobacillaceae</taxon>
        <taxon>Lentilactobacillus</taxon>
    </lineage>
</organism>
<accession>A0A5R9CSG8</accession>
<keyword evidence="2" id="KW-0812">Transmembrane</keyword>
<dbReference type="InterPro" id="IPR003675">
    <property type="entry name" value="Rce1/LyrA-like_dom"/>
</dbReference>
<feature type="transmembrane region" description="Helical" evidence="2">
    <location>
        <begin position="140"/>
        <end position="160"/>
    </location>
</feature>
<protein>
    <submittedName>
        <fullName evidence="4">CPBP family intramembrane metalloprotease</fullName>
    </submittedName>
</protein>
<evidence type="ECO:0000256" key="2">
    <source>
        <dbReference type="SAM" id="Phobius"/>
    </source>
</evidence>
<feature type="transmembrane region" description="Helical" evidence="2">
    <location>
        <begin position="72"/>
        <end position="90"/>
    </location>
</feature>
<feature type="transmembrane region" description="Helical" evidence="2">
    <location>
        <begin position="35"/>
        <end position="56"/>
    </location>
</feature>
<dbReference type="EMBL" id="VBSX01000028">
    <property type="protein sequence ID" value="TLQ17961.1"/>
    <property type="molecule type" value="Genomic_DNA"/>
</dbReference>
<gene>
    <name evidence="4" type="ORF">FEZ41_10685</name>
</gene>
<keyword evidence="4" id="KW-0378">Hydrolase</keyword>
<feature type="transmembrane region" description="Helical" evidence="2">
    <location>
        <begin position="219"/>
        <end position="240"/>
    </location>
</feature>
<feature type="transmembrane region" description="Helical" evidence="2">
    <location>
        <begin position="172"/>
        <end position="199"/>
    </location>
</feature>
<feature type="transmembrane region" description="Helical" evidence="2">
    <location>
        <begin position="12"/>
        <end position="29"/>
    </location>
</feature>
<dbReference type="Proteomes" id="UP000305100">
    <property type="component" value="Unassembled WGS sequence"/>
</dbReference>
<comment type="similarity">
    <text evidence="1">Belongs to the UPF0177 family.</text>
</comment>
<reference evidence="4 5" key="1">
    <citation type="submission" date="2019-05" db="EMBL/GenBank/DDBJ databases">
        <title>The metagenome of a microbial culture collection derived from dairy environment covers the genomic content of the human microbiome.</title>
        <authorList>
            <person name="Roder T."/>
            <person name="Wuthrich D."/>
            <person name="Sattari Z."/>
            <person name="Von Ah U."/>
            <person name="Bar C."/>
            <person name="Ronchi F."/>
            <person name="Macpherson A.J."/>
            <person name="Ganal-Vonarburg S.C."/>
            <person name="Bruggmann R."/>
            <person name="Vergeres G."/>
        </authorList>
    </citation>
    <scope>NUCLEOTIDE SEQUENCE [LARGE SCALE GENOMIC DNA]</scope>
    <source>
        <strain evidence="4 5">FAM 1079</strain>
    </source>
</reference>
<evidence type="ECO:0000313" key="5">
    <source>
        <dbReference type="Proteomes" id="UP000305100"/>
    </source>
</evidence>
<evidence type="ECO:0000256" key="1">
    <source>
        <dbReference type="ARBA" id="ARBA00009067"/>
    </source>
</evidence>
<evidence type="ECO:0000313" key="4">
    <source>
        <dbReference type="EMBL" id="TLQ17961.1"/>
    </source>
</evidence>
<dbReference type="AlphaFoldDB" id="A0A5R9CSG8"/>
<keyword evidence="4" id="KW-0645">Protease</keyword>
<dbReference type="GO" id="GO:0006508">
    <property type="term" value="P:proteolysis"/>
    <property type="evidence" value="ECO:0007669"/>
    <property type="project" value="UniProtKB-KW"/>
</dbReference>
<evidence type="ECO:0000259" key="3">
    <source>
        <dbReference type="Pfam" id="PF02517"/>
    </source>
</evidence>
<comment type="caution">
    <text evidence="4">The sequence shown here is derived from an EMBL/GenBank/DDBJ whole genome shotgun (WGS) entry which is preliminary data.</text>
</comment>
<proteinExistence type="inferred from homology"/>
<feature type="domain" description="CAAX prenyl protease 2/Lysostaphin resistance protein A-like" evidence="3">
    <location>
        <begin position="103"/>
        <end position="203"/>
    </location>
</feature>
<dbReference type="GO" id="GO:0008237">
    <property type="term" value="F:metallopeptidase activity"/>
    <property type="evidence" value="ECO:0007669"/>
    <property type="project" value="UniProtKB-KW"/>
</dbReference>
<keyword evidence="4" id="KW-0482">Metalloprotease</keyword>
<keyword evidence="2" id="KW-1133">Transmembrane helix</keyword>
<dbReference type="OrthoDB" id="2003211at2"/>
<sequence>MINRRFSISAKFIFAVVFITVYLGEDLVLKETTPLVHASVRALVAIITAGAVYYIIGTDKIRNFHVTFTRSTRIWCVILGLAFLIIYMNLPGQIMNLMESSTVVADILMAFSAGMCEEFIFRGLLLSACLEIFSRSNLKYTLTACLSALFFGMFHFVNALHQPIGATIQQVIYACVLGMLLAAVRISTNTMGWVVLLHWLYDASAGLSVNTSATGTGLWAPFLIFWGLLLLVALLFMISYDHSTNRISLSRDYISRS</sequence>
<keyword evidence="2" id="KW-0472">Membrane</keyword>
<dbReference type="GO" id="GO:0080120">
    <property type="term" value="P:CAAX-box protein maturation"/>
    <property type="evidence" value="ECO:0007669"/>
    <property type="project" value="UniProtKB-ARBA"/>
</dbReference>